<proteinExistence type="predicted"/>
<feature type="chain" id="PRO_5045182687" evidence="1">
    <location>
        <begin position="24"/>
        <end position="160"/>
    </location>
</feature>
<dbReference type="Proteomes" id="UP001597097">
    <property type="component" value="Unassembled WGS sequence"/>
</dbReference>
<comment type="caution">
    <text evidence="2">The sequence shown here is derived from an EMBL/GenBank/DDBJ whole genome shotgun (WGS) entry which is preliminary data.</text>
</comment>
<gene>
    <name evidence="2" type="ORF">ACFSJ0_14175</name>
</gene>
<name>A0ABW4G842_9ACTN</name>
<evidence type="ECO:0000313" key="3">
    <source>
        <dbReference type="Proteomes" id="UP001597097"/>
    </source>
</evidence>
<organism evidence="2 3">
    <name type="scientific">Nonomuraea guangzhouensis</name>
    <dbReference type="NCBI Taxonomy" id="1291555"/>
    <lineage>
        <taxon>Bacteria</taxon>
        <taxon>Bacillati</taxon>
        <taxon>Actinomycetota</taxon>
        <taxon>Actinomycetes</taxon>
        <taxon>Streptosporangiales</taxon>
        <taxon>Streptosporangiaceae</taxon>
        <taxon>Nonomuraea</taxon>
    </lineage>
</organism>
<sequence>MRSQKLIPALALAAGLAVPAVLATAPPAGATARATNCSVEFYDLDASAVDEVDGKDELRLEVGSRLFPNSWVNMRAGDDADPVDFDYASVNLSSSSSLAFNLREVQPPIVKAGYNLGTIIVYGSDCSGLSTGQSLIVGGIVSGTHDSYYEYNLRFRMTGL</sequence>
<evidence type="ECO:0000313" key="2">
    <source>
        <dbReference type="EMBL" id="MFD1538196.1"/>
    </source>
</evidence>
<protein>
    <submittedName>
        <fullName evidence="2">Uncharacterized protein</fullName>
    </submittedName>
</protein>
<keyword evidence="1" id="KW-0732">Signal</keyword>
<reference evidence="3" key="1">
    <citation type="journal article" date="2019" name="Int. J. Syst. Evol. Microbiol.">
        <title>The Global Catalogue of Microorganisms (GCM) 10K type strain sequencing project: providing services to taxonomists for standard genome sequencing and annotation.</title>
        <authorList>
            <consortium name="The Broad Institute Genomics Platform"/>
            <consortium name="The Broad Institute Genome Sequencing Center for Infectious Disease"/>
            <person name="Wu L."/>
            <person name="Ma J."/>
        </authorList>
    </citation>
    <scope>NUCLEOTIDE SEQUENCE [LARGE SCALE GENOMIC DNA]</scope>
    <source>
        <strain evidence="3">CGMCC 1.15399</strain>
    </source>
</reference>
<dbReference type="RefSeq" id="WP_219533212.1">
    <property type="nucleotide sequence ID" value="NZ_JAHKRM010000017.1"/>
</dbReference>
<dbReference type="EMBL" id="JBHUCM010000013">
    <property type="protein sequence ID" value="MFD1538196.1"/>
    <property type="molecule type" value="Genomic_DNA"/>
</dbReference>
<accession>A0ABW4G842</accession>
<feature type="signal peptide" evidence="1">
    <location>
        <begin position="1"/>
        <end position="23"/>
    </location>
</feature>
<evidence type="ECO:0000256" key="1">
    <source>
        <dbReference type="SAM" id="SignalP"/>
    </source>
</evidence>
<keyword evidence="3" id="KW-1185">Reference proteome</keyword>